<dbReference type="Proteomes" id="UP001057402">
    <property type="component" value="Chromosome 12"/>
</dbReference>
<proteinExistence type="predicted"/>
<sequence>MNNKRKEKRFVLRAFFHLRLIFHWILDLALDLFFFILGRRRSRPILLRLYSFLTIAAATLSVIVLAGGDLTLEVTMSESGSSSRAAPAPKRKTPKTAPGSREDVA</sequence>
<reference evidence="2" key="1">
    <citation type="journal article" date="2023" name="Front. Plant Sci.">
        <title>Chromosomal-level genome assembly of Melastoma candidum provides insights into trichome evolution.</title>
        <authorList>
            <person name="Zhong Y."/>
            <person name="Wu W."/>
            <person name="Sun C."/>
            <person name="Zou P."/>
            <person name="Liu Y."/>
            <person name="Dai S."/>
            <person name="Zhou R."/>
        </authorList>
    </citation>
    <scope>NUCLEOTIDE SEQUENCE [LARGE SCALE GENOMIC DNA]</scope>
</reference>
<evidence type="ECO:0000313" key="1">
    <source>
        <dbReference type="EMBL" id="KAI4304858.1"/>
    </source>
</evidence>
<accession>A0ACB9L6Y9</accession>
<comment type="caution">
    <text evidence="1">The sequence shown here is derived from an EMBL/GenBank/DDBJ whole genome shotgun (WGS) entry which is preliminary data.</text>
</comment>
<name>A0ACB9L6Y9_9MYRT</name>
<gene>
    <name evidence="1" type="ORF">MLD38_040320</name>
</gene>
<dbReference type="EMBL" id="CM042891">
    <property type="protein sequence ID" value="KAI4304858.1"/>
    <property type="molecule type" value="Genomic_DNA"/>
</dbReference>
<keyword evidence="2" id="KW-1185">Reference proteome</keyword>
<organism evidence="1 2">
    <name type="scientific">Melastoma candidum</name>
    <dbReference type="NCBI Taxonomy" id="119954"/>
    <lineage>
        <taxon>Eukaryota</taxon>
        <taxon>Viridiplantae</taxon>
        <taxon>Streptophyta</taxon>
        <taxon>Embryophyta</taxon>
        <taxon>Tracheophyta</taxon>
        <taxon>Spermatophyta</taxon>
        <taxon>Magnoliopsida</taxon>
        <taxon>eudicotyledons</taxon>
        <taxon>Gunneridae</taxon>
        <taxon>Pentapetalae</taxon>
        <taxon>rosids</taxon>
        <taxon>malvids</taxon>
        <taxon>Myrtales</taxon>
        <taxon>Melastomataceae</taxon>
        <taxon>Melastomatoideae</taxon>
        <taxon>Melastomateae</taxon>
        <taxon>Melastoma</taxon>
    </lineage>
</organism>
<protein>
    <submittedName>
        <fullName evidence="1">Uncharacterized protein</fullName>
    </submittedName>
</protein>
<evidence type="ECO:0000313" key="2">
    <source>
        <dbReference type="Proteomes" id="UP001057402"/>
    </source>
</evidence>